<dbReference type="Pfam" id="PF01494">
    <property type="entry name" value="FAD_binding_3"/>
    <property type="match status" value="1"/>
</dbReference>
<comment type="caution">
    <text evidence="5">The sequence shown here is derived from an EMBL/GenBank/DDBJ whole genome shotgun (WGS) entry which is preliminary data.</text>
</comment>
<dbReference type="InterPro" id="IPR002938">
    <property type="entry name" value="FAD-bd"/>
</dbReference>
<proteinExistence type="predicted"/>
<organism evidence="5 6">
    <name type="scientific">Aureobasidium melanogenum</name>
    <name type="common">Aureobasidium pullulans var. melanogenum</name>
    <dbReference type="NCBI Taxonomy" id="46634"/>
    <lineage>
        <taxon>Eukaryota</taxon>
        <taxon>Fungi</taxon>
        <taxon>Dikarya</taxon>
        <taxon>Ascomycota</taxon>
        <taxon>Pezizomycotina</taxon>
        <taxon>Dothideomycetes</taxon>
        <taxon>Dothideomycetidae</taxon>
        <taxon>Dothideales</taxon>
        <taxon>Saccotheciaceae</taxon>
        <taxon>Aureobasidium</taxon>
    </lineage>
</organism>
<keyword evidence="6" id="KW-1185">Reference proteome</keyword>
<dbReference type="InterPro" id="IPR036188">
    <property type="entry name" value="FAD/NAD-bd_sf"/>
</dbReference>
<evidence type="ECO:0000256" key="2">
    <source>
        <dbReference type="ARBA" id="ARBA00022827"/>
    </source>
</evidence>
<name>A0A9P8FGN2_AURME</name>
<keyword evidence="3" id="KW-0560">Oxidoreductase</keyword>
<dbReference type="Gene3D" id="3.50.50.60">
    <property type="entry name" value="FAD/NAD(P)-binding domain"/>
    <property type="match status" value="1"/>
</dbReference>
<gene>
    <name evidence="5" type="ORF">KCU98_g12765</name>
</gene>
<feature type="non-terminal residue" evidence="5">
    <location>
        <position position="436"/>
    </location>
</feature>
<dbReference type="GO" id="GO:0044550">
    <property type="term" value="P:secondary metabolite biosynthetic process"/>
    <property type="evidence" value="ECO:0007669"/>
    <property type="project" value="TreeGrafter"/>
</dbReference>
<dbReference type="PANTHER" id="PTHR46720:SF3">
    <property type="entry name" value="FAD-BINDING DOMAIN-CONTAINING PROTEIN-RELATED"/>
    <property type="match status" value="1"/>
</dbReference>
<evidence type="ECO:0000313" key="5">
    <source>
        <dbReference type="EMBL" id="KAG9973236.1"/>
    </source>
</evidence>
<evidence type="ECO:0000256" key="1">
    <source>
        <dbReference type="ARBA" id="ARBA00022630"/>
    </source>
</evidence>
<dbReference type="PANTHER" id="PTHR46720">
    <property type="entry name" value="HYDROXYLASE, PUTATIVE (AFU_ORTHOLOGUE AFUA_3G01460)-RELATED"/>
    <property type="match status" value="1"/>
</dbReference>
<dbReference type="Proteomes" id="UP000729357">
    <property type="component" value="Unassembled WGS sequence"/>
</dbReference>
<dbReference type="SUPFAM" id="SSF51905">
    <property type="entry name" value="FAD/NAD(P)-binding domain"/>
    <property type="match status" value="1"/>
</dbReference>
<keyword evidence="2" id="KW-0274">FAD</keyword>
<dbReference type="GO" id="GO:0004497">
    <property type="term" value="F:monooxygenase activity"/>
    <property type="evidence" value="ECO:0007669"/>
    <property type="project" value="UniProtKB-KW"/>
</dbReference>
<evidence type="ECO:0000256" key="3">
    <source>
        <dbReference type="ARBA" id="ARBA00023002"/>
    </source>
</evidence>
<keyword evidence="5" id="KW-0503">Monooxygenase</keyword>
<dbReference type="GO" id="GO:0071949">
    <property type="term" value="F:FAD binding"/>
    <property type="evidence" value="ECO:0007669"/>
    <property type="project" value="InterPro"/>
</dbReference>
<dbReference type="AlphaFoldDB" id="A0A9P8FGN2"/>
<reference evidence="5" key="2">
    <citation type="submission" date="2021-08" db="EMBL/GenBank/DDBJ databases">
        <authorList>
            <person name="Gostincar C."/>
            <person name="Sun X."/>
            <person name="Song Z."/>
            <person name="Gunde-Cimerman N."/>
        </authorList>
    </citation>
    <scope>NUCLEOTIDE SEQUENCE</scope>
    <source>
        <strain evidence="5">EXF-9298</strain>
    </source>
</reference>
<protein>
    <submittedName>
        <fullName evidence="5">Monooxygenase</fullName>
    </submittedName>
</protein>
<dbReference type="PRINTS" id="PR00420">
    <property type="entry name" value="RNGMNOXGNASE"/>
</dbReference>
<sequence>MDGTPTFRIAIIGAGITGLTTAIALRKLPNVDVQIYERATQLRELGQAIAINPNGLRTLENLGLNKVLSDEVGYRCPSGIPQTLRHWKTNEIVGREQHTEHVEEKHRMTRFYRPHLQETILDYLPREIIHLNKRVVDVKIQNQGVDVEFEDTTTIHADLLVGADGIRSAVRGFFVPDFELKWSGLIAYRSAFDIKLLDHVQDLPEDTTQWVYCTPSDLFFVTNFGQQWSSRDGILGTRMGRGKYGIVAFHNANPSRDQHLLEKMHWDEITNTATLRDMFKDFHPVVRDIVEAAPHVRTYPNFYGGFLDTYEFDGRVVLVGDAAHSHGGALAANTSLGIDDAYCLYLCLLERVSSDGRLTLGAEELQQSLTLYDAVRRPHCEKVLKVTHGMYAMNNERLWGGGEEETDEQLREKLGTRPYAEWIHEYDVETAFRACS</sequence>
<accession>A0A9P8FGN2</accession>
<evidence type="ECO:0000313" key="6">
    <source>
        <dbReference type="Proteomes" id="UP000729357"/>
    </source>
</evidence>
<dbReference type="EMBL" id="JAHFXS010002245">
    <property type="protein sequence ID" value="KAG9973236.1"/>
    <property type="molecule type" value="Genomic_DNA"/>
</dbReference>
<evidence type="ECO:0000259" key="4">
    <source>
        <dbReference type="Pfam" id="PF01494"/>
    </source>
</evidence>
<reference evidence="5" key="1">
    <citation type="journal article" date="2021" name="J Fungi (Basel)">
        <title>Virulence traits and population genomics of the black yeast Aureobasidium melanogenum.</title>
        <authorList>
            <person name="Cernosa A."/>
            <person name="Sun X."/>
            <person name="Gostincar C."/>
            <person name="Fang C."/>
            <person name="Gunde-Cimerman N."/>
            <person name="Song Z."/>
        </authorList>
    </citation>
    <scope>NUCLEOTIDE SEQUENCE</scope>
    <source>
        <strain evidence="5">EXF-9298</strain>
    </source>
</reference>
<dbReference type="InterPro" id="IPR051104">
    <property type="entry name" value="FAD_monoxygenase"/>
</dbReference>
<keyword evidence="1" id="KW-0285">Flavoprotein</keyword>
<feature type="domain" description="FAD-binding" evidence="4">
    <location>
        <begin position="9"/>
        <end position="356"/>
    </location>
</feature>